<dbReference type="PANTHER" id="PTHR43479">
    <property type="entry name" value="ACREF/ENVCD OPERON REPRESSOR-RELATED"/>
    <property type="match status" value="1"/>
</dbReference>
<keyword evidence="1 2" id="KW-0238">DNA-binding</keyword>
<proteinExistence type="predicted"/>
<dbReference type="Gene3D" id="1.10.357.10">
    <property type="entry name" value="Tetracycline Repressor, domain 2"/>
    <property type="match status" value="1"/>
</dbReference>
<dbReference type="SUPFAM" id="SSF46689">
    <property type="entry name" value="Homeodomain-like"/>
    <property type="match status" value="1"/>
</dbReference>
<dbReference type="AlphaFoldDB" id="A0A9D2N9N9"/>
<sequence>MAIDMKEAIAEAARILLLEKKVRKLTVKDIVEECHITRQTFYYHFEGIPELFRWIMEKDSKRLMEQCLAREDEESALKYLLTVAIGLRPYVEIGVQTNYGKELAQLLIEFIYGFFEQLMERTGRYAHLSYSERKFVLRYHSGAIIGILQSWTKEDTENLDEIVHNMHLLLQGKIRPFE</sequence>
<comment type="caution">
    <text evidence="4">The sequence shown here is derived from an EMBL/GenBank/DDBJ whole genome shotgun (WGS) entry which is preliminary data.</text>
</comment>
<evidence type="ECO:0000259" key="3">
    <source>
        <dbReference type="PROSITE" id="PS50977"/>
    </source>
</evidence>
<evidence type="ECO:0000313" key="4">
    <source>
        <dbReference type="EMBL" id="HJC14912.1"/>
    </source>
</evidence>
<dbReference type="InterPro" id="IPR050624">
    <property type="entry name" value="HTH-type_Tx_Regulator"/>
</dbReference>
<evidence type="ECO:0000256" key="1">
    <source>
        <dbReference type="ARBA" id="ARBA00023125"/>
    </source>
</evidence>
<dbReference type="PROSITE" id="PS50977">
    <property type="entry name" value="HTH_TETR_2"/>
    <property type="match status" value="1"/>
</dbReference>
<reference evidence="4" key="1">
    <citation type="journal article" date="2021" name="PeerJ">
        <title>Extensive microbial diversity within the chicken gut microbiome revealed by metagenomics and culture.</title>
        <authorList>
            <person name="Gilroy R."/>
            <person name="Ravi A."/>
            <person name="Getino M."/>
            <person name="Pursley I."/>
            <person name="Horton D.L."/>
            <person name="Alikhan N.F."/>
            <person name="Baker D."/>
            <person name="Gharbi K."/>
            <person name="Hall N."/>
            <person name="Watson M."/>
            <person name="Adriaenssens E.M."/>
            <person name="Foster-Nyarko E."/>
            <person name="Jarju S."/>
            <person name="Secka A."/>
            <person name="Antonio M."/>
            <person name="Oren A."/>
            <person name="Chaudhuri R.R."/>
            <person name="La Ragione R."/>
            <person name="Hildebrand F."/>
            <person name="Pallen M.J."/>
        </authorList>
    </citation>
    <scope>NUCLEOTIDE SEQUENCE</scope>
    <source>
        <strain evidence="4">CHK185-5351</strain>
    </source>
</reference>
<feature type="DNA-binding region" description="H-T-H motif" evidence="2">
    <location>
        <begin position="26"/>
        <end position="45"/>
    </location>
</feature>
<accession>A0A9D2N9N9</accession>
<name>A0A9D2N9N9_9FIRM</name>
<dbReference type="Proteomes" id="UP000823849">
    <property type="component" value="Unassembled WGS sequence"/>
</dbReference>
<dbReference type="GO" id="GO:0003677">
    <property type="term" value="F:DNA binding"/>
    <property type="evidence" value="ECO:0007669"/>
    <property type="project" value="UniProtKB-UniRule"/>
</dbReference>
<organism evidence="4 5">
    <name type="scientific">Candidatus Fusicatenibacter intestinigallinarum</name>
    <dbReference type="NCBI Taxonomy" id="2838598"/>
    <lineage>
        <taxon>Bacteria</taxon>
        <taxon>Bacillati</taxon>
        <taxon>Bacillota</taxon>
        <taxon>Clostridia</taxon>
        <taxon>Lachnospirales</taxon>
        <taxon>Lachnospiraceae</taxon>
        <taxon>Fusicatenibacter</taxon>
    </lineage>
</organism>
<dbReference type="EMBL" id="DWWU01000015">
    <property type="protein sequence ID" value="HJC14912.1"/>
    <property type="molecule type" value="Genomic_DNA"/>
</dbReference>
<dbReference type="InterPro" id="IPR039532">
    <property type="entry name" value="TetR_C_Firmicutes"/>
</dbReference>
<evidence type="ECO:0000256" key="2">
    <source>
        <dbReference type="PROSITE-ProRule" id="PRU00335"/>
    </source>
</evidence>
<dbReference type="InterPro" id="IPR009057">
    <property type="entry name" value="Homeodomain-like_sf"/>
</dbReference>
<feature type="domain" description="HTH tetR-type" evidence="3">
    <location>
        <begin position="3"/>
        <end position="63"/>
    </location>
</feature>
<dbReference type="Pfam" id="PF00440">
    <property type="entry name" value="TetR_N"/>
    <property type="match status" value="1"/>
</dbReference>
<reference evidence="4" key="2">
    <citation type="submission" date="2021-04" db="EMBL/GenBank/DDBJ databases">
        <authorList>
            <person name="Gilroy R."/>
        </authorList>
    </citation>
    <scope>NUCLEOTIDE SEQUENCE</scope>
    <source>
        <strain evidence="4">CHK185-5351</strain>
    </source>
</reference>
<dbReference type="PANTHER" id="PTHR43479:SF11">
    <property type="entry name" value="ACREF_ENVCD OPERON REPRESSOR-RELATED"/>
    <property type="match status" value="1"/>
</dbReference>
<protein>
    <submittedName>
        <fullName evidence="4">TetR family transcriptional regulator</fullName>
    </submittedName>
</protein>
<dbReference type="Pfam" id="PF14278">
    <property type="entry name" value="TetR_C_8"/>
    <property type="match status" value="1"/>
</dbReference>
<evidence type="ECO:0000313" key="5">
    <source>
        <dbReference type="Proteomes" id="UP000823849"/>
    </source>
</evidence>
<dbReference type="InterPro" id="IPR001647">
    <property type="entry name" value="HTH_TetR"/>
</dbReference>
<gene>
    <name evidence="4" type="ORF">H9705_03650</name>
</gene>